<feature type="non-terminal residue" evidence="1">
    <location>
        <position position="1"/>
    </location>
</feature>
<dbReference type="AlphaFoldDB" id="X1C0Y1"/>
<name>X1C0Y1_9ZZZZ</name>
<proteinExistence type="predicted"/>
<dbReference type="EMBL" id="BART01025512">
    <property type="protein sequence ID" value="GAH01771.1"/>
    <property type="molecule type" value="Genomic_DNA"/>
</dbReference>
<reference evidence="1" key="1">
    <citation type="journal article" date="2014" name="Front. Microbiol.">
        <title>High frequency of phylogenetically diverse reductive dehalogenase-homologous genes in deep subseafloor sedimentary metagenomes.</title>
        <authorList>
            <person name="Kawai M."/>
            <person name="Futagami T."/>
            <person name="Toyoda A."/>
            <person name="Takaki Y."/>
            <person name="Nishi S."/>
            <person name="Hori S."/>
            <person name="Arai W."/>
            <person name="Tsubouchi T."/>
            <person name="Morono Y."/>
            <person name="Uchiyama I."/>
            <person name="Ito T."/>
            <person name="Fujiyama A."/>
            <person name="Inagaki F."/>
            <person name="Takami H."/>
        </authorList>
    </citation>
    <scope>NUCLEOTIDE SEQUENCE</scope>
    <source>
        <strain evidence="1">Expedition CK06-06</strain>
    </source>
</reference>
<organism evidence="1">
    <name type="scientific">marine sediment metagenome</name>
    <dbReference type="NCBI Taxonomy" id="412755"/>
    <lineage>
        <taxon>unclassified sequences</taxon>
        <taxon>metagenomes</taxon>
        <taxon>ecological metagenomes</taxon>
    </lineage>
</organism>
<accession>X1C0Y1</accession>
<sequence length="37" mass="4454">LIKSQKMVNEGKLFWKFLVAHFLQMEVQPDYAWQDNA</sequence>
<gene>
    <name evidence="1" type="ORF">S01H4_45766</name>
</gene>
<evidence type="ECO:0000313" key="1">
    <source>
        <dbReference type="EMBL" id="GAH01771.1"/>
    </source>
</evidence>
<comment type="caution">
    <text evidence="1">The sequence shown here is derived from an EMBL/GenBank/DDBJ whole genome shotgun (WGS) entry which is preliminary data.</text>
</comment>
<protein>
    <submittedName>
        <fullName evidence="1">Uncharacterized protein</fullName>
    </submittedName>
</protein>